<dbReference type="EMBL" id="CAJVPY010026855">
    <property type="protein sequence ID" value="CAG8790352.1"/>
    <property type="molecule type" value="Genomic_DNA"/>
</dbReference>
<proteinExistence type="predicted"/>
<name>A0A9N9JNR3_9GLOM</name>
<evidence type="ECO:0000313" key="2">
    <source>
        <dbReference type="Proteomes" id="UP000789405"/>
    </source>
</evidence>
<dbReference type="Proteomes" id="UP000789405">
    <property type="component" value="Unassembled WGS sequence"/>
</dbReference>
<sequence length="143" mass="16990">MSTIAGVVSFLDQEKFRNTQGFQDVSFLIKVEKSEDEEKTVELYFLDGDPITEIQVPVEIECEEINELDQRKIKKPFRNSNIFLINHPKKYNILFKKKRIFALIPEQKRYTVHNFNKPDNLKQYELEKRVNKALNVIIKLEDN</sequence>
<reference evidence="1" key="1">
    <citation type="submission" date="2021-06" db="EMBL/GenBank/DDBJ databases">
        <authorList>
            <person name="Kallberg Y."/>
            <person name="Tangrot J."/>
            <person name="Rosling A."/>
        </authorList>
    </citation>
    <scope>NUCLEOTIDE SEQUENCE</scope>
    <source>
        <strain evidence="1">MA453B</strain>
    </source>
</reference>
<protein>
    <submittedName>
        <fullName evidence="1">22145_t:CDS:1</fullName>
    </submittedName>
</protein>
<evidence type="ECO:0000313" key="1">
    <source>
        <dbReference type="EMBL" id="CAG8790352.1"/>
    </source>
</evidence>
<organism evidence="1 2">
    <name type="scientific">Dentiscutata erythropus</name>
    <dbReference type="NCBI Taxonomy" id="1348616"/>
    <lineage>
        <taxon>Eukaryota</taxon>
        <taxon>Fungi</taxon>
        <taxon>Fungi incertae sedis</taxon>
        <taxon>Mucoromycota</taxon>
        <taxon>Glomeromycotina</taxon>
        <taxon>Glomeromycetes</taxon>
        <taxon>Diversisporales</taxon>
        <taxon>Gigasporaceae</taxon>
        <taxon>Dentiscutata</taxon>
    </lineage>
</organism>
<dbReference type="AlphaFoldDB" id="A0A9N9JNR3"/>
<keyword evidence="2" id="KW-1185">Reference proteome</keyword>
<gene>
    <name evidence="1" type="ORF">DERYTH_LOCUS21294</name>
</gene>
<comment type="caution">
    <text evidence="1">The sequence shown here is derived from an EMBL/GenBank/DDBJ whole genome shotgun (WGS) entry which is preliminary data.</text>
</comment>
<dbReference type="OrthoDB" id="2349350at2759"/>
<accession>A0A9N9JNR3</accession>